<evidence type="ECO:0000313" key="1">
    <source>
        <dbReference type="EMBL" id="ASV73585.1"/>
    </source>
</evidence>
<accession>A0A286RCA9</accession>
<proteinExistence type="predicted"/>
<dbReference type="AlphaFoldDB" id="A0A286RCA9"/>
<dbReference type="KEGG" id="ttf:THTE_0983"/>
<organism evidence="1 2">
    <name type="scientific">Thermogutta terrifontis</name>
    <dbReference type="NCBI Taxonomy" id="1331910"/>
    <lineage>
        <taxon>Bacteria</taxon>
        <taxon>Pseudomonadati</taxon>
        <taxon>Planctomycetota</taxon>
        <taxon>Planctomycetia</taxon>
        <taxon>Pirellulales</taxon>
        <taxon>Thermoguttaceae</taxon>
        <taxon>Thermogutta</taxon>
    </lineage>
</organism>
<dbReference type="EMBL" id="CP018477">
    <property type="protein sequence ID" value="ASV73585.1"/>
    <property type="molecule type" value="Genomic_DNA"/>
</dbReference>
<gene>
    <name evidence="1" type="ORF">THTE_0983</name>
</gene>
<keyword evidence="2" id="KW-1185">Reference proteome</keyword>
<dbReference type="Proteomes" id="UP000215086">
    <property type="component" value="Chromosome"/>
</dbReference>
<reference evidence="1 2" key="1">
    <citation type="journal article" name="Front. Microbiol.">
        <title>Sugar Metabolism of the First Thermophilic Planctomycete Thermogutta terrifontis: Comparative Genomic and Transcriptomic Approaches.</title>
        <authorList>
            <person name="Elcheninov A.G."/>
            <person name="Menzel P."/>
            <person name="Gudbergsdottir S.R."/>
            <person name="Slesarev A.I."/>
            <person name="Kadnikov V.V."/>
            <person name="Krogh A."/>
            <person name="Bonch-Osmolovskaya E.A."/>
            <person name="Peng X."/>
            <person name="Kublanov I.V."/>
        </authorList>
    </citation>
    <scope>NUCLEOTIDE SEQUENCE [LARGE SCALE GENOMIC DNA]</scope>
    <source>
        <strain evidence="1 2">R1</strain>
    </source>
</reference>
<dbReference type="RefSeq" id="WP_095414138.1">
    <property type="nucleotide sequence ID" value="NZ_CP018477.1"/>
</dbReference>
<sequence>MNQTFGTRHTRLDQFTAEERARIEQALGQKFNWEAASAIRASDQELRVRDKVLLGSQVSLVAAGVADAAAGGVALYEAATGTTLLVEGASVGGRIGSGDIFQIRPVGRPPLIRLDYHAIRPGGAKVPLIDSPPLGWHHWPWE</sequence>
<name>A0A286RCA9_9BACT</name>
<evidence type="ECO:0000313" key="2">
    <source>
        <dbReference type="Proteomes" id="UP000215086"/>
    </source>
</evidence>
<protein>
    <submittedName>
        <fullName evidence="1">Uncharacterized protein</fullName>
    </submittedName>
</protein>